<keyword evidence="8" id="KW-0175">Coiled coil</keyword>
<dbReference type="NCBIfam" id="TIGR00229">
    <property type="entry name" value="sensory_box"/>
    <property type="match status" value="1"/>
</dbReference>
<dbReference type="InterPro" id="IPR003594">
    <property type="entry name" value="HATPase_dom"/>
</dbReference>
<dbReference type="RefSeq" id="WP_003054711.1">
    <property type="nucleotide sequence ID" value="NZ_AOUO01000008.1"/>
</dbReference>
<comment type="caution">
    <text evidence="11">The sequence shown here is derived from an EMBL/GenBank/DDBJ whole genome shotgun (WGS) entry which is preliminary data.</text>
</comment>
<dbReference type="SUPFAM" id="SSF55785">
    <property type="entry name" value="PYP-like sensor domain (PAS domain)"/>
    <property type="match status" value="1"/>
</dbReference>
<dbReference type="Pfam" id="PF02518">
    <property type="entry name" value="HATPase_c"/>
    <property type="match status" value="1"/>
</dbReference>
<dbReference type="AlphaFoldDB" id="R1I418"/>
<dbReference type="InterPro" id="IPR036890">
    <property type="entry name" value="HATPase_C_sf"/>
</dbReference>
<organism evidence="11 12">
    <name type="scientific">Amycolatopsis vancoresmycina DSM 44592</name>
    <dbReference type="NCBI Taxonomy" id="1292037"/>
    <lineage>
        <taxon>Bacteria</taxon>
        <taxon>Bacillati</taxon>
        <taxon>Actinomycetota</taxon>
        <taxon>Actinomycetes</taxon>
        <taxon>Pseudonocardiales</taxon>
        <taxon>Pseudonocardiaceae</taxon>
        <taxon>Amycolatopsis</taxon>
    </lineage>
</organism>
<evidence type="ECO:0000256" key="3">
    <source>
        <dbReference type="ARBA" id="ARBA00012438"/>
    </source>
</evidence>
<dbReference type="PATRIC" id="fig|1292037.4.peg.144"/>
<evidence type="ECO:0000256" key="4">
    <source>
        <dbReference type="ARBA" id="ARBA00022553"/>
    </source>
</evidence>
<evidence type="ECO:0000256" key="7">
    <source>
        <dbReference type="PROSITE-ProRule" id="PRU00169"/>
    </source>
</evidence>
<evidence type="ECO:0000256" key="1">
    <source>
        <dbReference type="ARBA" id="ARBA00000085"/>
    </source>
</evidence>
<dbReference type="EC" id="2.7.13.3" evidence="3"/>
<dbReference type="InterPro" id="IPR004358">
    <property type="entry name" value="Sig_transdc_His_kin-like_C"/>
</dbReference>
<dbReference type="PRINTS" id="PR00344">
    <property type="entry name" value="BCTRLSENSOR"/>
</dbReference>
<dbReference type="SUPFAM" id="SSF47384">
    <property type="entry name" value="Homodimeric domain of signal transducing histidine kinase"/>
    <property type="match status" value="1"/>
</dbReference>
<evidence type="ECO:0000259" key="10">
    <source>
        <dbReference type="PROSITE" id="PS50110"/>
    </source>
</evidence>
<dbReference type="InterPro" id="IPR005467">
    <property type="entry name" value="His_kinase_dom"/>
</dbReference>
<dbReference type="Gene3D" id="3.30.565.10">
    <property type="entry name" value="Histidine kinase-like ATPase, C-terminal domain"/>
    <property type="match status" value="1"/>
</dbReference>
<keyword evidence="12" id="KW-1185">Reference proteome</keyword>
<dbReference type="PANTHER" id="PTHR43547">
    <property type="entry name" value="TWO-COMPONENT HISTIDINE KINASE"/>
    <property type="match status" value="1"/>
</dbReference>
<dbReference type="Pfam" id="PF00512">
    <property type="entry name" value="HisKA"/>
    <property type="match status" value="1"/>
</dbReference>
<evidence type="ECO:0000256" key="2">
    <source>
        <dbReference type="ARBA" id="ARBA00004236"/>
    </source>
</evidence>
<dbReference type="PANTHER" id="PTHR43547:SF2">
    <property type="entry name" value="HYBRID SIGNAL TRANSDUCTION HISTIDINE KINASE C"/>
    <property type="match status" value="1"/>
</dbReference>
<dbReference type="InterPro" id="IPR013656">
    <property type="entry name" value="PAS_4"/>
</dbReference>
<feature type="modified residue" description="4-aspartylphosphate" evidence="7">
    <location>
        <position position="471"/>
    </location>
</feature>
<gene>
    <name evidence="11" type="ORF">H480_00735</name>
</gene>
<sequence>MTPGPAGLDYRLLFEHLPSPYLLMTADFTIVTSNDAYARATMIDPAEVAGKPMFEVFPDNPDDPDADGVGNLRRSLQTVVETGRADVVALQRHRVRQPDGRFVVRYWSPINSPIFDDAGRVTLIVHRVQDVTELVTLREQDRERAAAQVEQMEADLFARARELQEANRQLRDANAALAAVTAELRAQQQAKDRFIATLSHELRNPLASASAALDVLGLDVTGHPAQAVLQRQLTALSRLTGDLLDAARVVTGNLRATRTPLDLRALVHAALDDLPMSLPRPALSLPGEPVLIDGDPVRLGQLLTNLLDNARKHTDDTTDVSVHLRVREGHAELRVRDTGPGFDPALAGTLFDPFTRATTGNGTSSGLGLGLAIVRGIAELHDGDVDAHSDGPGTGAIFTVRIPLTAKTVPPPEKHSASQALRMLLVDDNADLAEMTAIMLRRRGNTVTVATNAGAALAIAGSTTFDVVLCDLALGEEIDGYEIARRLRRSARHRNALLVAVSGFSQDADVERGRAAGFDAHFAKPLDLTELDLLLAQRSGESPRD</sequence>
<dbReference type="EMBL" id="AOUO01000008">
    <property type="protein sequence ID" value="EOD70490.1"/>
    <property type="molecule type" value="Genomic_DNA"/>
</dbReference>
<keyword evidence="6" id="KW-0902">Two-component regulatory system</keyword>
<dbReference type="Gene3D" id="3.40.50.2300">
    <property type="match status" value="1"/>
</dbReference>
<dbReference type="CDD" id="cd00130">
    <property type="entry name" value="PAS"/>
    <property type="match status" value="1"/>
</dbReference>
<dbReference type="SUPFAM" id="SSF55874">
    <property type="entry name" value="ATPase domain of HSP90 chaperone/DNA topoisomerase II/histidine kinase"/>
    <property type="match status" value="1"/>
</dbReference>
<dbReference type="Pfam" id="PF00072">
    <property type="entry name" value="Response_reg"/>
    <property type="match status" value="1"/>
</dbReference>
<accession>R1I418</accession>
<dbReference type="GO" id="GO:0000155">
    <property type="term" value="F:phosphorelay sensor kinase activity"/>
    <property type="evidence" value="ECO:0007669"/>
    <property type="project" value="InterPro"/>
</dbReference>
<evidence type="ECO:0000313" key="11">
    <source>
        <dbReference type="EMBL" id="EOD70490.1"/>
    </source>
</evidence>
<evidence type="ECO:0000256" key="8">
    <source>
        <dbReference type="SAM" id="Coils"/>
    </source>
</evidence>
<evidence type="ECO:0000256" key="5">
    <source>
        <dbReference type="ARBA" id="ARBA00022777"/>
    </source>
</evidence>
<dbReference type="SUPFAM" id="SSF52172">
    <property type="entry name" value="CheY-like"/>
    <property type="match status" value="1"/>
</dbReference>
<dbReference type="InterPro" id="IPR011006">
    <property type="entry name" value="CheY-like_superfamily"/>
</dbReference>
<keyword evidence="5" id="KW-0808">Transferase</keyword>
<dbReference type="Gene3D" id="1.10.287.130">
    <property type="match status" value="1"/>
</dbReference>
<dbReference type="InterPro" id="IPR036097">
    <property type="entry name" value="HisK_dim/P_sf"/>
</dbReference>
<keyword evidence="5" id="KW-0418">Kinase</keyword>
<feature type="coiled-coil region" evidence="8">
    <location>
        <begin position="149"/>
        <end position="190"/>
    </location>
</feature>
<dbReference type="SMART" id="SM00387">
    <property type="entry name" value="HATPase_c"/>
    <property type="match status" value="1"/>
</dbReference>
<evidence type="ECO:0000313" key="12">
    <source>
        <dbReference type="Proteomes" id="UP000014139"/>
    </source>
</evidence>
<dbReference type="PROSITE" id="PS50110">
    <property type="entry name" value="RESPONSE_REGULATORY"/>
    <property type="match status" value="1"/>
</dbReference>
<dbReference type="InterPro" id="IPR035965">
    <property type="entry name" value="PAS-like_dom_sf"/>
</dbReference>
<dbReference type="Proteomes" id="UP000014139">
    <property type="component" value="Unassembled WGS sequence"/>
</dbReference>
<comment type="subcellular location">
    <subcellularLocation>
        <location evidence="2">Cell membrane</location>
    </subcellularLocation>
</comment>
<dbReference type="GO" id="GO:0005886">
    <property type="term" value="C:plasma membrane"/>
    <property type="evidence" value="ECO:0007669"/>
    <property type="project" value="UniProtKB-SubCell"/>
</dbReference>
<protein>
    <recommendedName>
        <fullName evidence="3">histidine kinase</fullName>
        <ecNumber evidence="3">2.7.13.3</ecNumber>
    </recommendedName>
</protein>
<reference evidence="11 12" key="1">
    <citation type="submission" date="2013-02" db="EMBL/GenBank/DDBJ databases">
        <title>Draft genome sequence of Amycolatopsis vancoresmycina strain DSM 44592T.</title>
        <authorList>
            <person name="Kumar S."/>
            <person name="Kaur N."/>
            <person name="Kaur C."/>
            <person name="Raghava G.P.S."/>
            <person name="Mayilraj S."/>
        </authorList>
    </citation>
    <scope>NUCLEOTIDE SEQUENCE [LARGE SCALE GENOMIC DNA]</scope>
    <source>
        <strain evidence="11 12">DSM 44592</strain>
    </source>
</reference>
<dbReference type="SMART" id="SM00388">
    <property type="entry name" value="HisKA"/>
    <property type="match status" value="1"/>
</dbReference>
<name>R1I418_9PSEU</name>
<dbReference type="InterPro" id="IPR003661">
    <property type="entry name" value="HisK_dim/P_dom"/>
</dbReference>
<comment type="catalytic activity">
    <reaction evidence="1">
        <text>ATP + protein L-histidine = ADP + protein N-phospho-L-histidine.</text>
        <dbReference type="EC" id="2.7.13.3"/>
    </reaction>
</comment>
<evidence type="ECO:0000256" key="6">
    <source>
        <dbReference type="ARBA" id="ARBA00023012"/>
    </source>
</evidence>
<feature type="domain" description="Histidine kinase" evidence="9">
    <location>
        <begin position="197"/>
        <end position="406"/>
    </location>
</feature>
<dbReference type="Pfam" id="PF08448">
    <property type="entry name" value="PAS_4"/>
    <property type="match status" value="1"/>
</dbReference>
<dbReference type="eggNOG" id="COG5002">
    <property type="taxonomic scope" value="Bacteria"/>
</dbReference>
<dbReference type="PROSITE" id="PS50109">
    <property type="entry name" value="HIS_KIN"/>
    <property type="match status" value="1"/>
</dbReference>
<dbReference type="CDD" id="cd00075">
    <property type="entry name" value="HATPase"/>
    <property type="match status" value="1"/>
</dbReference>
<dbReference type="InterPro" id="IPR000014">
    <property type="entry name" value="PAS"/>
</dbReference>
<dbReference type="Gene3D" id="3.30.450.20">
    <property type="entry name" value="PAS domain"/>
    <property type="match status" value="1"/>
</dbReference>
<feature type="domain" description="Response regulatory" evidence="10">
    <location>
        <begin position="422"/>
        <end position="539"/>
    </location>
</feature>
<proteinExistence type="predicted"/>
<dbReference type="InterPro" id="IPR001789">
    <property type="entry name" value="Sig_transdc_resp-reg_receiver"/>
</dbReference>
<evidence type="ECO:0000259" key="9">
    <source>
        <dbReference type="PROSITE" id="PS50109"/>
    </source>
</evidence>
<dbReference type="CDD" id="cd00082">
    <property type="entry name" value="HisKA"/>
    <property type="match status" value="1"/>
</dbReference>
<dbReference type="SMART" id="SM00448">
    <property type="entry name" value="REC"/>
    <property type="match status" value="1"/>
</dbReference>
<keyword evidence="4 7" id="KW-0597">Phosphoprotein</keyword>